<dbReference type="Gene3D" id="3.40.30.10">
    <property type="entry name" value="Glutaredoxin"/>
    <property type="match status" value="1"/>
</dbReference>
<sequence length="173" mass="19026">MRSLAEQAGTTLNYDVYTQWQPVESQRTLLWAARQGKQEEFMSALSKRHFTERKSASERSTILEAAEEAGLDVGALDAWLDTDELADEVWKSYGETIHVHHIHSIPYFVFNHDGPAKYTNGGPWGDGSEGAVMHQGSGSNEQFYRLLLAMVDAELRAANGAGQGAEADVAPSI</sequence>
<organism evidence="2">
    <name type="scientific">Prasinoderma coloniale</name>
    <dbReference type="NCBI Taxonomy" id="156133"/>
    <lineage>
        <taxon>Eukaryota</taxon>
        <taxon>Viridiplantae</taxon>
        <taxon>Prasinodermophyta</taxon>
        <taxon>Prasinodermophyceae</taxon>
        <taxon>Prasinodermales</taxon>
        <taxon>Prasinodermaceae</taxon>
        <taxon>Prasinoderma</taxon>
    </lineage>
</organism>
<feature type="domain" description="DSBA-like thioredoxin" evidence="1">
    <location>
        <begin position="2"/>
        <end position="97"/>
    </location>
</feature>
<dbReference type="Pfam" id="PF01323">
    <property type="entry name" value="DSBA"/>
    <property type="match status" value="1"/>
</dbReference>
<dbReference type="GO" id="GO:0016491">
    <property type="term" value="F:oxidoreductase activity"/>
    <property type="evidence" value="ECO:0007669"/>
    <property type="project" value="InterPro"/>
</dbReference>
<proteinExistence type="predicted"/>
<name>A0A7R9Y529_9VIRI</name>
<dbReference type="EMBL" id="HBDZ01012740">
    <property type="protein sequence ID" value="CAD8246657.1"/>
    <property type="molecule type" value="Transcribed_RNA"/>
</dbReference>
<dbReference type="InterPro" id="IPR001853">
    <property type="entry name" value="DSBA-like_thioredoxin_dom"/>
</dbReference>
<dbReference type="SUPFAM" id="SSF52833">
    <property type="entry name" value="Thioredoxin-like"/>
    <property type="match status" value="1"/>
</dbReference>
<accession>A0A7R9Y529</accession>
<protein>
    <recommendedName>
        <fullName evidence="1">DSBA-like thioredoxin domain-containing protein</fullName>
    </recommendedName>
</protein>
<dbReference type="AlphaFoldDB" id="A0A7R9Y529"/>
<evidence type="ECO:0000313" key="2">
    <source>
        <dbReference type="EMBL" id="CAD8246657.1"/>
    </source>
</evidence>
<dbReference type="InterPro" id="IPR036249">
    <property type="entry name" value="Thioredoxin-like_sf"/>
</dbReference>
<reference evidence="2" key="1">
    <citation type="submission" date="2021-01" db="EMBL/GenBank/DDBJ databases">
        <authorList>
            <person name="Corre E."/>
            <person name="Pelletier E."/>
            <person name="Niang G."/>
            <person name="Scheremetjew M."/>
            <person name="Finn R."/>
            <person name="Kale V."/>
            <person name="Holt S."/>
            <person name="Cochrane G."/>
            <person name="Meng A."/>
            <person name="Brown T."/>
            <person name="Cohen L."/>
        </authorList>
    </citation>
    <scope>NUCLEOTIDE SEQUENCE</scope>
    <source>
        <strain evidence="2">CCMP1413</strain>
    </source>
</reference>
<gene>
    <name evidence="2" type="ORF">PCOL08062_LOCUS9769</name>
</gene>
<evidence type="ECO:0000259" key="1">
    <source>
        <dbReference type="Pfam" id="PF01323"/>
    </source>
</evidence>